<dbReference type="RefSeq" id="WP_074976983.1">
    <property type="nucleotide sequence ID" value="NZ_FPAG01000002.1"/>
</dbReference>
<evidence type="ECO:0000313" key="9">
    <source>
        <dbReference type="EMBL" id="SFS53789.1"/>
    </source>
</evidence>
<evidence type="ECO:0000256" key="5">
    <source>
        <dbReference type="PIRSR" id="PIRSR604808-1"/>
    </source>
</evidence>
<dbReference type="AlphaFoldDB" id="A0A1I6QMX7"/>
<dbReference type="SUPFAM" id="SSF56219">
    <property type="entry name" value="DNase I-like"/>
    <property type="match status" value="1"/>
</dbReference>
<dbReference type="GO" id="GO:0046872">
    <property type="term" value="F:metal ion binding"/>
    <property type="evidence" value="ECO:0007669"/>
    <property type="project" value="UniProtKB-KW"/>
</dbReference>
<feature type="binding site" evidence="6">
    <location>
        <position position="244"/>
    </location>
    <ligand>
        <name>Mg(2+)</name>
        <dbReference type="ChEBI" id="CHEBI:18420"/>
        <label>1</label>
    </ligand>
</feature>
<feature type="active site" description="Proton donor/acceptor" evidence="5">
    <location>
        <position position="147"/>
    </location>
</feature>
<protein>
    <submittedName>
        <fullName evidence="9">Exodeoxyribonuclease-3</fullName>
    </submittedName>
</protein>
<dbReference type="OrthoDB" id="9803914at2"/>
<dbReference type="GO" id="GO:0008081">
    <property type="term" value="F:phosphoric diester hydrolase activity"/>
    <property type="evidence" value="ECO:0007669"/>
    <property type="project" value="TreeGrafter"/>
</dbReference>
<dbReference type="InterPro" id="IPR020847">
    <property type="entry name" value="AP_endonuclease_F1_BS"/>
</dbReference>
<dbReference type="GO" id="GO:0008311">
    <property type="term" value="F:double-stranded DNA 3'-5' DNA exonuclease activity"/>
    <property type="evidence" value="ECO:0007669"/>
    <property type="project" value="TreeGrafter"/>
</dbReference>
<dbReference type="GO" id="GO:0006284">
    <property type="term" value="P:base-excision repair"/>
    <property type="evidence" value="ECO:0007669"/>
    <property type="project" value="TreeGrafter"/>
</dbReference>
<dbReference type="Proteomes" id="UP000183209">
    <property type="component" value="Unassembled WGS sequence"/>
</dbReference>
<dbReference type="Pfam" id="PF03372">
    <property type="entry name" value="Exo_endo_phos"/>
    <property type="match status" value="1"/>
</dbReference>
<accession>A0A1I6QMX7</accession>
<gene>
    <name evidence="9" type="ORF">SAMN04487906_0741</name>
</gene>
<evidence type="ECO:0000313" key="10">
    <source>
        <dbReference type="Proteomes" id="UP000183209"/>
    </source>
</evidence>
<dbReference type="InterPro" id="IPR004808">
    <property type="entry name" value="AP_endonuc_1"/>
</dbReference>
<evidence type="ECO:0000256" key="2">
    <source>
        <dbReference type="ARBA" id="ARBA00022723"/>
    </source>
</evidence>
<feature type="site" description="Important for catalytic activity" evidence="7">
    <location>
        <position position="219"/>
    </location>
</feature>
<keyword evidence="3" id="KW-0378">Hydrolase</keyword>
<dbReference type="InterPro" id="IPR036691">
    <property type="entry name" value="Endo/exonu/phosph_ase_sf"/>
</dbReference>
<evidence type="ECO:0000256" key="7">
    <source>
        <dbReference type="PIRSR" id="PIRSR604808-3"/>
    </source>
</evidence>
<dbReference type="EMBL" id="FPAG01000002">
    <property type="protein sequence ID" value="SFS53789.1"/>
    <property type="molecule type" value="Genomic_DNA"/>
</dbReference>
<dbReference type="Gene3D" id="3.60.10.10">
    <property type="entry name" value="Endonuclease/exonuclease/phosphatase"/>
    <property type="match status" value="1"/>
</dbReference>
<dbReference type="PANTHER" id="PTHR22748:SF6">
    <property type="entry name" value="DNA-(APURINIC OR APYRIMIDINIC SITE) ENDONUCLEASE"/>
    <property type="match status" value="1"/>
</dbReference>
<evidence type="ECO:0000256" key="6">
    <source>
        <dbReference type="PIRSR" id="PIRSR604808-2"/>
    </source>
</evidence>
<feature type="domain" description="Endonuclease/exonuclease/phosphatase" evidence="8">
    <location>
        <begin position="4"/>
        <end position="245"/>
    </location>
</feature>
<evidence type="ECO:0000259" key="8">
    <source>
        <dbReference type="Pfam" id="PF03372"/>
    </source>
</evidence>
<evidence type="ECO:0000256" key="1">
    <source>
        <dbReference type="ARBA" id="ARBA00007092"/>
    </source>
</evidence>
<dbReference type="CDD" id="cd09087">
    <property type="entry name" value="Ape1-like_AP-endo"/>
    <property type="match status" value="1"/>
</dbReference>
<dbReference type="PROSITE" id="PS00726">
    <property type="entry name" value="AP_NUCLEASE_F1_1"/>
    <property type="match status" value="1"/>
</dbReference>
<feature type="binding site" evidence="6">
    <location>
        <position position="147"/>
    </location>
    <ligand>
        <name>Mg(2+)</name>
        <dbReference type="ChEBI" id="CHEBI:18420"/>
        <label>1</label>
    </ligand>
</feature>
<feature type="binding site" evidence="6">
    <location>
        <position position="245"/>
    </location>
    <ligand>
        <name>Mg(2+)</name>
        <dbReference type="ChEBI" id="CHEBI:18420"/>
        <label>1</label>
    </ligand>
</feature>
<dbReference type="PANTHER" id="PTHR22748">
    <property type="entry name" value="AP ENDONUCLEASE"/>
    <property type="match status" value="1"/>
</dbReference>
<dbReference type="InterPro" id="IPR005135">
    <property type="entry name" value="Endo/exonuclease/phosphatase"/>
</dbReference>
<organism evidence="9 10">
    <name type="scientific">Zhouia amylolytica</name>
    <dbReference type="NCBI Taxonomy" id="376730"/>
    <lineage>
        <taxon>Bacteria</taxon>
        <taxon>Pseudomonadati</taxon>
        <taxon>Bacteroidota</taxon>
        <taxon>Flavobacteriia</taxon>
        <taxon>Flavobacteriales</taxon>
        <taxon>Flavobacteriaceae</taxon>
        <taxon>Zhouia</taxon>
    </lineage>
</organism>
<name>A0A1I6QMX7_9FLAO</name>
<evidence type="ECO:0000256" key="4">
    <source>
        <dbReference type="ARBA" id="ARBA00022842"/>
    </source>
</evidence>
<reference evidence="9 10" key="1">
    <citation type="submission" date="2016-10" db="EMBL/GenBank/DDBJ databases">
        <authorList>
            <person name="de Groot N.N."/>
        </authorList>
    </citation>
    <scope>NUCLEOTIDE SEQUENCE [LARGE SCALE GENOMIC DNA]</scope>
    <source>
        <strain evidence="9 10">CGMCC 1.6114</strain>
    </source>
</reference>
<evidence type="ECO:0000256" key="3">
    <source>
        <dbReference type="ARBA" id="ARBA00022801"/>
    </source>
</evidence>
<dbReference type="GO" id="GO:0003677">
    <property type="term" value="F:DNA binding"/>
    <property type="evidence" value="ECO:0007669"/>
    <property type="project" value="InterPro"/>
</dbReference>
<dbReference type="NCBIfam" id="TIGR00633">
    <property type="entry name" value="xth"/>
    <property type="match status" value="1"/>
</dbReference>
<feature type="active site" description="Proton acceptor" evidence="5">
    <location>
        <position position="245"/>
    </location>
</feature>
<feature type="binding site" evidence="6">
    <location>
        <position position="35"/>
    </location>
    <ligand>
        <name>Mg(2+)</name>
        <dbReference type="ChEBI" id="CHEBI:18420"/>
        <label>1</label>
    </ligand>
</feature>
<feature type="site" description="Interaction with DNA substrate" evidence="7">
    <location>
        <position position="245"/>
    </location>
</feature>
<feature type="site" description="Transition state stabilizer" evidence="7">
    <location>
        <position position="149"/>
    </location>
</feature>
<keyword evidence="6" id="KW-0464">Manganese</keyword>
<keyword evidence="4 6" id="KW-0460">Magnesium</keyword>
<sequence length="255" mass="29296">MNIATWNVNGIRAILKKEFMNSVEELSADIICLQETKAQTDEVEKALAGLSSFNIYSNAADQKGYSGTVILSKTKPLNVTYDMGIEEHDREGRIICAEYPDFYVVNVYVPNSGRGLVRLDYRQKWDADFLSYLKNLNKTKPVIACGDFNVAHRAIDLKNDKSNYNKTAGYTQIEIDGMDNFLNEGFVDSFRELYPDEVAYTYWSYRFNSRAKNTGWRLDYFLIPQNFFDHIKDVKIHNDIMGSDHCPVSLQLNTK</sequence>
<dbReference type="GO" id="GO:0003906">
    <property type="term" value="F:DNA-(apurinic or apyrimidinic site) endonuclease activity"/>
    <property type="evidence" value="ECO:0007669"/>
    <property type="project" value="TreeGrafter"/>
</dbReference>
<feature type="binding site" evidence="6">
    <location>
        <position position="7"/>
    </location>
    <ligand>
        <name>Mg(2+)</name>
        <dbReference type="ChEBI" id="CHEBI:18420"/>
        <label>1</label>
    </ligand>
</feature>
<dbReference type="NCBIfam" id="TIGR00195">
    <property type="entry name" value="exoDNase_III"/>
    <property type="match status" value="1"/>
</dbReference>
<keyword evidence="2 6" id="KW-0479">Metal-binding</keyword>
<dbReference type="PROSITE" id="PS51435">
    <property type="entry name" value="AP_NUCLEASE_F1_4"/>
    <property type="match status" value="1"/>
</dbReference>
<comment type="similarity">
    <text evidence="1">Belongs to the DNA repair enzymes AP/ExoA family.</text>
</comment>
<feature type="binding site" evidence="6">
    <location>
        <position position="149"/>
    </location>
    <ligand>
        <name>Mg(2+)</name>
        <dbReference type="ChEBI" id="CHEBI:18420"/>
        <label>1</label>
    </ligand>
</feature>
<proteinExistence type="inferred from homology"/>
<feature type="active site" evidence="5">
    <location>
        <position position="108"/>
    </location>
</feature>
<comment type="cofactor">
    <cofactor evidence="6">
        <name>Mg(2+)</name>
        <dbReference type="ChEBI" id="CHEBI:18420"/>
    </cofactor>
    <cofactor evidence="6">
        <name>Mn(2+)</name>
        <dbReference type="ChEBI" id="CHEBI:29035"/>
    </cofactor>
    <text evidence="6">Probably binds two magnesium or manganese ions per subunit.</text>
</comment>